<evidence type="ECO:0000313" key="12">
    <source>
        <dbReference type="EMBL" id="KAK2080836.1"/>
    </source>
</evidence>
<protein>
    <recommendedName>
        <fullName evidence="11">SAP domain-containing protein</fullName>
    </recommendedName>
</protein>
<dbReference type="InterPro" id="IPR006164">
    <property type="entry name" value="DNA_bd_Ku70/Ku80"/>
</dbReference>
<dbReference type="GO" id="GO:0016787">
    <property type="term" value="F:hydrolase activity"/>
    <property type="evidence" value="ECO:0007669"/>
    <property type="project" value="UniProtKB-KW"/>
</dbReference>
<dbReference type="Proteomes" id="UP001255856">
    <property type="component" value="Unassembled WGS sequence"/>
</dbReference>
<evidence type="ECO:0000256" key="3">
    <source>
        <dbReference type="ARBA" id="ARBA00022763"/>
    </source>
</evidence>
<comment type="caution">
    <text evidence="12">The sequence shown here is derived from an EMBL/GenBank/DDBJ whole genome shotgun (WGS) entry which is preliminary data.</text>
</comment>
<keyword evidence="5" id="KW-0347">Helicase</keyword>
<dbReference type="Pfam" id="PF02735">
    <property type="entry name" value="Ku"/>
    <property type="match status" value="1"/>
</dbReference>
<evidence type="ECO:0000256" key="10">
    <source>
        <dbReference type="ARBA" id="ARBA00023242"/>
    </source>
</evidence>
<dbReference type="SUPFAM" id="SSF100939">
    <property type="entry name" value="SPOC domain-like"/>
    <property type="match status" value="1"/>
</dbReference>
<keyword evidence="9" id="KW-0234">DNA repair</keyword>
<dbReference type="Pfam" id="PF02037">
    <property type="entry name" value="SAP"/>
    <property type="match status" value="1"/>
</dbReference>
<feature type="domain" description="SAP" evidence="11">
    <location>
        <begin position="400"/>
        <end position="434"/>
    </location>
</feature>
<dbReference type="GO" id="GO:0006303">
    <property type="term" value="P:double-strand break repair via nonhomologous end joining"/>
    <property type="evidence" value="ECO:0007669"/>
    <property type="project" value="InterPro"/>
</dbReference>
<keyword evidence="10" id="KW-0539">Nucleus</keyword>
<dbReference type="PANTHER" id="PTHR12604:SF2">
    <property type="entry name" value="X-RAY REPAIR CROSS-COMPLEMENTING PROTEIN 6"/>
    <property type="match status" value="1"/>
</dbReference>
<name>A0AAD9MPB7_PROWI</name>
<dbReference type="GO" id="GO:0042162">
    <property type="term" value="F:telomeric DNA binding"/>
    <property type="evidence" value="ECO:0007669"/>
    <property type="project" value="TreeGrafter"/>
</dbReference>
<dbReference type="GO" id="GO:0005524">
    <property type="term" value="F:ATP binding"/>
    <property type="evidence" value="ECO:0007669"/>
    <property type="project" value="UniProtKB-KW"/>
</dbReference>
<keyword evidence="3" id="KW-0227">DNA damage</keyword>
<evidence type="ECO:0000256" key="7">
    <source>
        <dbReference type="ARBA" id="ARBA00023125"/>
    </source>
</evidence>
<dbReference type="SUPFAM" id="SSF68906">
    <property type="entry name" value="SAP domain"/>
    <property type="match status" value="1"/>
</dbReference>
<reference evidence="12" key="1">
    <citation type="submission" date="2021-01" db="EMBL/GenBank/DDBJ databases">
        <authorList>
            <person name="Eckstrom K.M.E."/>
        </authorList>
    </citation>
    <scope>NUCLEOTIDE SEQUENCE</scope>
    <source>
        <strain evidence="12">UVCC 0001</strain>
    </source>
</reference>
<dbReference type="Gene3D" id="2.40.290.10">
    <property type="match status" value="1"/>
</dbReference>
<evidence type="ECO:0000256" key="5">
    <source>
        <dbReference type="ARBA" id="ARBA00022806"/>
    </source>
</evidence>
<evidence type="ECO:0000256" key="1">
    <source>
        <dbReference type="ARBA" id="ARBA00004123"/>
    </source>
</evidence>
<keyword evidence="13" id="KW-1185">Reference proteome</keyword>
<dbReference type="Gene3D" id="3.40.50.410">
    <property type="entry name" value="von Willebrand factor, type A domain"/>
    <property type="match status" value="1"/>
</dbReference>
<keyword evidence="6" id="KW-0067">ATP-binding</keyword>
<evidence type="ECO:0000256" key="6">
    <source>
        <dbReference type="ARBA" id="ARBA00022840"/>
    </source>
</evidence>
<evidence type="ECO:0000313" key="13">
    <source>
        <dbReference type="Proteomes" id="UP001255856"/>
    </source>
</evidence>
<dbReference type="SUPFAM" id="SSF53300">
    <property type="entry name" value="vWA-like"/>
    <property type="match status" value="1"/>
</dbReference>
<dbReference type="GO" id="GO:0006310">
    <property type="term" value="P:DNA recombination"/>
    <property type="evidence" value="ECO:0007669"/>
    <property type="project" value="UniProtKB-KW"/>
</dbReference>
<dbReference type="GO" id="GO:0043564">
    <property type="term" value="C:Ku70:Ku80 complex"/>
    <property type="evidence" value="ECO:0007669"/>
    <property type="project" value="TreeGrafter"/>
</dbReference>
<dbReference type="GO" id="GO:0003690">
    <property type="term" value="F:double-stranded DNA binding"/>
    <property type="evidence" value="ECO:0007669"/>
    <property type="project" value="TreeGrafter"/>
</dbReference>
<dbReference type="Pfam" id="PF03731">
    <property type="entry name" value="Ku_N"/>
    <property type="match status" value="1"/>
</dbReference>
<comment type="subcellular location">
    <subcellularLocation>
        <location evidence="1">Nucleus</location>
    </subcellularLocation>
</comment>
<evidence type="ECO:0000256" key="2">
    <source>
        <dbReference type="ARBA" id="ARBA00022741"/>
    </source>
</evidence>
<organism evidence="12 13">
    <name type="scientific">Prototheca wickerhamii</name>
    <dbReference type="NCBI Taxonomy" id="3111"/>
    <lineage>
        <taxon>Eukaryota</taxon>
        <taxon>Viridiplantae</taxon>
        <taxon>Chlorophyta</taxon>
        <taxon>core chlorophytes</taxon>
        <taxon>Trebouxiophyceae</taxon>
        <taxon>Chlorellales</taxon>
        <taxon>Chlorellaceae</taxon>
        <taxon>Prototheca</taxon>
    </lineage>
</organism>
<evidence type="ECO:0000256" key="8">
    <source>
        <dbReference type="ARBA" id="ARBA00023172"/>
    </source>
</evidence>
<sequence>MSRVVAAILRQKIITAASDETALIFFNTRPDAVGGGAGEFVRVFQELAAPNVARIKQLEDLTPSIFEKDIGFPGRDAAPEPGLGLKNALWKANLLVAPSASAHAPAASRRILVFAPDAAPGAPGSQVWKGLLRNAEELAEKGVTLQVIPLAAPGAALASQKAWQDIFDHMDEAARRVGKAATSLDFWGERFGKIQDLQSTVRLKAHPQRSLGTFRLRIADDLVIAVAMYAALQPATKQKSEWVHAVTNEPLVINTALIDDDTGAIIGETQRTTQVYVDKHEMDLIRHGDEPRSFALLGFKPLDSLLDHHQLRSSSFLYPEALGLGEDPDVEITDDTLPDDEAFQAVGAIIAAFKDAVSIASPLKKSAPKRKTTDDARTDDPAALESAMAAVEAALQDGTLDGLTLPVLKEWLRSKGLHVSGRKAELVERVQDHAASSSEMK</sequence>
<dbReference type="InterPro" id="IPR036361">
    <property type="entry name" value="SAP_dom_sf"/>
</dbReference>
<dbReference type="Gene3D" id="1.10.720.30">
    <property type="entry name" value="SAP domain"/>
    <property type="match status" value="1"/>
</dbReference>
<dbReference type="PROSITE" id="PS50800">
    <property type="entry name" value="SAP"/>
    <property type="match status" value="1"/>
</dbReference>
<evidence type="ECO:0000256" key="9">
    <source>
        <dbReference type="ARBA" id="ARBA00023204"/>
    </source>
</evidence>
<dbReference type="InterPro" id="IPR036465">
    <property type="entry name" value="vWFA_dom_sf"/>
</dbReference>
<gene>
    <name evidence="12" type="ORF">QBZ16_000690</name>
</gene>
<evidence type="ECO:0000256" key="4">
    <source>
        <dbReference type="ARBA" id="ARBA00022801"/>
    </source>
</evidence>
<keyword evidence="7" id="KW-0238">DNA-binding</keyword>
<proteinExistence type="predicted"/>
<dbReference type="GO" id="GO:0000723">
    <property type="term" value="P:telomere maintenance"/>
    <property type="evidence" value="ECO:0007669"/>
    <property type="project" value="TreeGrafter"/>
</dbReference>
<keyword evidence="2" id="KW-0547">Nucleotide-binding</keyword>
<dbReference type="InterPro" id="IPR003034">
    <property type="entry name" value="SAP_dom"/>
</dbReference>
<keyword evidence="8" id="KW-0233">DNA recombination</keyword>
<dbReference type="InterPro" id="IPR016194">
    <property type="entry name" value="SPOC-like_C_dom_sf"/>
</dbReference>
<dbReference type="InterPro" id="IPR005161">
    <property type="entry name" value="Ku_N"/>
</dbReference>
<accession>A0AAD9MPB7</accession>
<dbReference type="GO" id="GO:0004386">
    <property type="term" value="F:helicase activity"/>
    <property type="evidence" value="ECO:0007669"/>
    <property type="project" value="UniProtKB-KW"/>
</dbReference>
<dbReference type="PANTHER" id="PTHR12604">
    <property type="entry name" value="KU AUTOANTIGEN DNA HELICASE"/>
    <property type="match status" value="1"/>
</dbReference>
<evidence type="ECO:0000259" key="11">
    <source>
        <dbReference type="PROSITE" id="PS50800"/>
    </source>
</evidence>
<dbReference type="EMBL" id="JASFZW010000001">
    <property type="protein sequence ID" value="KAK2080836.1"/>
    <property type="molecule type" value="Genomic_DNA"/>
</dbReference>
<dbReference type="AlphaFoldDB" id="A0AAD9MPB7"/>
<dbReference type="SMART" id="SM00513">
    <property type="entry name" value="SAP"/>
    <property type="match status" value="1"/>
</dbReference>
<keyword evidence="4" id="KW-0378">Hydrolase</keyword>